<reference evidence="1" key="1">
    <citation type="journal article" date="2020" name="Stud. Mycol.">
        <title>101 Dothideomycetes genomes: a test case for predicting lifestyles and emergence of pathogens.</title>
        <authorList>
            <person name="Haridas S."/>
            <person name="Albert R."/>
            <person name="Binder M."/>
            <person name="Bloem J."/>
            <person name="Labutti K."/>
            <person name="Salamov A."/>
            <person name="Andreopoulos B."/>
            <person name="Baker S."/>
            <person name="Barry K."/>
            <person name="Bills G."/>
            <person name="Bluhm B."/>
            <person name="Cannon C."/>
            <person name="Castanera R."/>
            <person name="Culley D."/>
            <person name="Daum C."/>
            <person name="Ezra D."/>
            <person name="Gonzalez J."/>
            <person name="Henrissat B."/>
            <person name="Kuo A."/>
            <person name="Liang C."/>
            <person name="Lipzen A."/>
            <person name="Lutzoni F."/>
            <person name="Magnuson J."/>
            <person name="Mondo S."/>
            <person name="Nolan M."/>
            <person name="Ohm R."/>
            <person name="Pangilinan J."/>
            <person name="Park H.-J."/>
            <person name="Ramirez L."/>
            <person name="Alfaro M."/>
            <person name="Sun H."/>
            <person name="Tritt A."/>
            <person name="Yoshinaga Y."/>
            <person name="Zwiers L.-H."/>
            <person name="Turgeon B."/>
            <person name="Goodwin S."/>
            <person name="Spatafora J."/>
            <person name="Crous P."/>
            <person name="Grigoriev I."/>
        </authorList>
    </citation>
    <scope>NUCLEOTIDE SEQUENCE</scope>
    <source>
        <strain evidence="1">CBS 119925</strain>
    </source>
</reference>
<evidence type="ECO:0000313" key="2">
    <source>
        <dbReference type="Proteomes" id="UP000799440"/>
    </source>
</evidence>
<keyword evidence="2" id="KW-1185">Reference proteome</keyword>
<dbReference type="OrthoDB" id="425354at2759"/>
<name>A0A6A6UYZ5_9PLEO</name>
<dbReference type="PANTHER" id="PTHR38115">
    <property type="entry name" value="LIPOCALIN-LIKE DOMAIN-CONTAINING PROTEIN"/>
    <property type="match status" value="1"/>
</dbReference>
<dbReference type="AlphaFoldDB" id="A0A6A6UYZ5"/>
<evidence type="ECO:0000313" key="1">
    <source>
        <dbReference type="EMBL" id="KAF2742610.1"/>
    </source>
</evidence>
<dbReference type="Proteomes" id="UP000799440">
    <property type="component" value="Unassembled WGS sequence"/>
</dbReference>
<gene>
    <name evidence="1" type="ORF">M011DRAFT_472069</name>
</gene>
<dbReference type="EMBL" id="MU006606">
    <property type="protein sequence ID" value="KAF2742610.1"/>
    <property type="molecule type" value="Genomic_DNA"/>
</dbReference>
<accession>A0A6A6UYZ5</accession>
<sequence length="171" mass="19656">MDPVLSLQGIGWVLRKTVGAATITQHIRTTTTPEGHTNITFDQILTGGLKGTTENRTLDWTYRPHSDWLFGDVRGKSRWVTLEKYQEEYAGKGDEAVDEDVKYLVDGWDEETKGAELVESYVENDDAGWIARQLWGFAMVDGQRMHVRRVVVRKGKEVRRIRLVYTWQGEL</sequence>
<dbReference type="PANTHER" id="PTHR38115:SF1">
    <property type="entry name" value="LIPOCALIN-LIKE DOMAIN-CONTAINING PROTEIN"/>
    <property type="match status" value="1"/>
</dbReference>
<organism evidence="1 2">
    <name type="scientific">Sporormia fimetaria CBS 119925</name>
    <dbReference type="NCBI Taxonomy" id="1340428"/>
    <lineage>
        <taxon>Eukaryota</taxon>
        <taxon>Fungi</taxon>
        <taxon>Dikarya</taxon>
        <taxon>Ascomycota</taxon>
        <taxon>Pezizomycotina</taxon>
        <taxon>Dothideomycetes</taxon>
        <taxon>Pleosporomycetidae</taxon>
        <taxon>Pleosporales</taxon>
        <taxon>Sporormiaceae</taxon>
        <taxon>Sporormia</taxon>
    </lineage>
</organism>
<proteinExistence type="predicted"/>
<protein>
    <submittedName>
        <fullName evidence="1">Uncharacterized protein</fullName>
    </submittedName>
</protein>
<dbReference type="InterPro" id="IPR053037">
    <property type="entry name" value="Pericyclase_pydY-like"/>
</dbReference>